<gene>
    <name evidence="1" type="ORF">PanWU01x14_157140</name>
</gene>
<dbReference type="Proteomes" id="UP000237105">
    <property type="component" value="Unassembled WGS sequence"/>
</dbReference>
<name>A0A2P5CFJ0_PARAD</name>
<evidence type="ECO:0000313" key="1">
    <source>
        <dbReference type="EMBL" id="PON59819.1"/>
    </source>
</evidence>
<evidence type="ECO:0000313" key="2">
    <source>
        <dbReference type="Proteomes" id="UP000237105"/>
    </source>
</evidence>
<protein>
    <submittedName>
        <fullName evidence="1">Uncharacterized protein</fullName>
    </submittedName>
</protein>
<organism evidence="1 2">
    <name type="scientific">Parasponia andersonii</name>
    <name type="common">Sponia andersonii</name>
    <dbReference type="NCBI Taxonomy" id="3476"/>
    <lineage>
        <taxon>Eukaryota</taxon>
        <taxon>Viridiplantae</taxon>
        <taxon>Streptophyta</taxon>
        <taxon>Embryophyta</taxon>
        <taxon>Tracheophyta</taxon>
        <taxon>Spermatophyta</taxon>
        <taxon>Magnoliopsida</taxon>
        <taxon>eudicotyledons</taxon>
        <taxon>Gunneridae</taxon>
        <taxon>Pentapetalae</taxon>
        <taxon>rosids</taxon>
        <taxon>fabids</taxon>
        <taxon>Rosales</taxon>
        <taxon>Cannabaceae</taxon>
        <taxon>Parasponia</taxon>
    </lineage>
</organism>
<dbReference type="AlphaFoldDB" id="A0A2P5CFJ0"/>
<proteinExistence type="predicted"/>
<dbReference type="EMBL" id="JXTB01000136">
    <property type="protein sequence ID" value="PON59819.1"/>
    <property type="molecule type" value="Genomic_DNA"/>
</dbReference>
<accession>A0A2P5CFJ0</accession>
<comment type="caution">
    <text evidence="1">The sequence shown here is derived from an EMBL/GenBank/DDBJ whole genome shotgun (WGS) entry which is preliminary data.</text>
</comment>
<reference evidence="2" key="1">
    <citation type="submission" date="2016-06" db="EMBL/GenBank/DDBJ databases">
        <title>Parallel loss of symbiosis genes in relatives of nitrogen-fixing non-legume Parasponia.</title>
        <authorList>
            <person name="Van Velzen R."/>
            <person name="Holmer R."/>
            <person name="Bu F."/>
            <person name="Rutten L."/>
            <person name="Van Zeijl A."/>
            <person name="Liu W."/>
            <person name="Santuari L."/>
            <person name="Cao Q."/>
            <person name="Sharma T."/>
            <person name="Shen D."/>
            <person name="Roswanjaya Y."/>
            <person name="Wardhani T."/>
            <person name="Kalhor M.S."/>
            <person name="Jansen J."/>
            <person name="Van den Hoogen J."/>
            <person name="Gungor B."/>
            <person name="Hartog M."/>
            <person name="Hontelez J."/>
            <person name="Verver J."/>
            <person name="Yang W.-C."/>
            <person name="Schijlen E."/>
            <person name="Repin R."/>
            <person name="Schilthuizen M."/>
            <person name="Schranz E."/>
            <person name="Heidstra R."/>
            <person name="Miyata K."/>
            <person name="Fedorova E."/>
            <person name="Kohlen W."/>
            <person name="Bisseling T."/>
            <person name="Smit S."/>
            <person name="Geurts R."/>
        </authorList>
    </citation>
    <scope>NUCLEOTIDE SEQUENCE [LARGE SCALE GENOMIC DNA]</scope>
    <source>
        <strain evidence="2">cv. WU1-14</strain>
    </source>
</reference>
<dbReference type="OrthoDB" id="1936670at2759"/>
<keyword evidence="2" id="KW-1185">Reference proteome</keyword>
<sequence length="84" mass="9120">MLFSSSKNVCSAFSEFFAGLNCSKGFNYILVSVLVVCKGLLEEYKKDISETSTTTVKEDVLSKCQSGLSEGQLKANIPSPMVKL</sequence>